<gene>
    <name evidence="2" type="ORF">N307_13980</name>
</gene>
<name>A0A093FWH5_DRYPU</name>
<dbReference type="EMBL" id="KL214726">
    <property type="protein sequence ID" value="KFV61168.1"/>
    <property type="molecule type" value="Genomic_DNA"/>
</dbReference>
<dbReference type="GO" id="GO:0005814">
    <property type="term" value="C:centriole"/>
    <property type="evidence" value="ECO:0007669"/>
    <property type="project" value="TreeGrafter"/>
</dbReference>
<keyword evidence="3" id="KW-1185">Reference proteome</keyword>
<dbReference type="GO" id="GO:0005829">
    <property type="term" value="C:cytosol"/>
    <property type="evidence" value="ECO:0007669"/>
    <property type="project" value="TreeGrafter"/>
</dbReference>
<proteinExistence type="predicted"/>
<evidence type="ECO:0000256" key="1">
    <source>
        <dbReference type="SAM" id="MobiDB-lite"/>
    </source>
</evidence>
<feature type="compositionally biased region" description="Polar residues" evidence="1">
    <location>
        <begin position="93"/>
        <end position="103"/>
    </location>
</feature>
<organism evidence="2 3">
    <name type="scientific">Dryobates pubescens</name>
    <name type="common">Downy woodpecker</name>
    <name type="synonym">Picoides pubescens</name>
    <dbReference type="NCBI Taxonomy" id="118200"/>
    <lineage>
        <taxon>Eukaryota</taxon>
        <taxon>Metazoa</taxon>
        <taxon>Chordata</taxon>
        <taxon>Craniata</taxon>
        <taxon>Vertebrata</taxon>
        <taxon>Euteleostomi</taxon>
        <taxon>Archelosauria</taxon>
        <taxon>Archosauria</taxon>
        <taxon>Dinosauria</taxon>
        <taxon>Saurischia</taxon>
        <taxon>Theropoda</taxon>
        <taxon>Coelurosauria</taxon>
        <taxon>Aves</taxon>
        <taxon>Neognathae</taxon>
        <taxon>Neoaves</taxon>
        <taxon>Telluraves</taxon>
        <taxon>Coraciimorphae</taxon>
        <taxon>Piciformes</taxon>
        <taxon>Picidae</taxon>
        <taxon>Dryobates</taxon>
    </lineage>
</organism>
<feature type="compositionally biased region" description="Low complexity" evidence="1">
    <location>
        <begin position="25"/>
        <end position="39"/>
    </location>
</feature>
<evidence type="ECO:0008006" key="4">
    <source>
        <dbReference type="Google" id="ProtNLM"/>
    </source>
</evidence>
<reference evidence="2 3" key="1">
    <citation type="submission" date="2014-04" db="EMBL/GenBank/DDBJ databases">
        <title>Genome evolution of avian class.</title>
        <authorList>
            <person name="Zhang G."/>
            <person name="Li C."/>
        </authorList>
    </citation>
    <scope>NUCLEOTIDE SEQUENCE [LARGE SCALE GENOMIC DNA]</scope>
    <source>
        <strain evidence="2">BGI_N307</strain>
    </source>
</reference>
<feature type="region of interest" description="Disordered" evidence="1">
    <location>
        <begin position="1"/>
        <end position="151"/>
    </location>
</feature>
<feature type="compositionally biased region" description="Basic and acidic residues" evidence="1">
    <location>
        <begin position="107"/>
        <end position="116"/>
    </location>
</feature>
<evidence type="ECO:0000313" key="3">
    <source>
        <dbReference type="Proteomes" id="UP000053875"/>
    </source>
</evidence>
<dbReference type="AlphaFoldDB" id="A0A093FWH5"/>
<dbReference type="GO" id="GO:0005813">
    <property type="term" value="C:centrosome"/>
    <property type="evidence" value="ECO:0007669"/>
    <property type="project" value="TreeGrafter"/>
</dbReference>
<dbReference type="Proteomes" id="UP000053875">
    <property type="component" value="Unassembled WGS sequence"/>
</dbReference>
<sequence length="185" mass="20788">KAVKTTHPLFKSAQSCLHHPTPQCESSFPSNSEPSESSSGAGRPRPCSRCVPQRGKKGRRQQRACSARQEKGGEDEFFPLTAEADYSKIEDLSGSTSLGSKTPGQELHQHGRREAGQKAARNYPVPCSQTTRLKERVEREPAPRQRAHSSGSLDELWVKFLECQKKHQHRDFRRNGELTLVERLD</sequence>
<protein>
    <recommendedName>
        <fullName evidence="4">Alstrom syndrome protein 1</fullName>
    </recommendedName>
</protein>
<dbReference type="GO" id="GO:0046599">
    <property type="term" value="P:regulation of centriole replication"/>
    <property type="evidence" value="ECO:0007669"/>
    <property type="project" value="TreeGrafter"/>
</dbReference>
<accession>A0A093FWH5</accession>
<evidence type="ECO:0000313" key="2">
    <source>
        <dbReference type="EMBL" id="KFV61168.1"/>
    </source>
</evidence>
<dbReference type="GO" id="GO:0008017">
    <property type="term" value="F:microtubule binding"/>
    <property type="evidence" value="ECO:0007669"/>
    <property type="project" value="TreeGrafter"/>
</dbReference>
<dbReference type="STRING" id="118200.A0A093FWH5"/>
<feature type="non-terminal residue" evidence="2">
    <location>
        <position position="1"/>
    </location>
</feature>
<feature type="non-terminal residue" evidence="2">
    <location>
        <position position="185"/>
    </location>
</feature>
<feature type="compositionally biased region" description="Basic and acidic residues" evidence="1">
    <location>
        <begin position="132"/>
        <end position="143"/>
    </location>
</feature>
<dbReference type="PANTHER" id="PTHR21553:SF22">
    <property type="entry name" value="CENTROSOME-ASSOCIATED PROTEIN ALMS1"/>
    <property type="match status" value="1"/>
</dbReference>
<dbReference type="PANTHER" id="PTHR21553">
    <property type="entry name" value="ALMS1-RELATED"/>
    <property type="match status" value="1"/>
</dbReference>